<dbReference type="Proteomes" id="UP000822862">
    <property type="component" value="Chromosome"/>
</dbReference>
<dbReference type="SUPFAM" id="SSF158472">
    <property type="entry name" value="HAMP domain-like"/>
    <property type="match status" value="1"/>
</dbReference>
<proteinExistence type="predicted"/>
<dbReference type="SMART" id="SM00044">
    <property type="entry name" value="CYCc"/>
    <property type="match status" value="1"/>
</dbReference>
<feature type="domain" description="HAMP" evidence="3">
    <location>
        <begin position="214"/>
        <end position="266"/>
    </location>
</feature>
<dbReference type="Gene3D" id="3.30.70.1230">
    <property type="entry name" value="Nucleotide cyclase"/>
    <property type="match status" value="1"/>
</dbReference>
<dbReference type="InterPro" id="IPR001054">
    <property type="entry name" value="A/G_cyclase"/>
</dbReference>
<reference evidence="4 5" key="1">
    <citation type="submission" date="2021-05" db="EMBL/GenBank/DDBJ databases">
        <title>Ecology and evolution of chlamydial symbionts of arthropods.</title>
        <authorList>
            <person name="Halter T."/>
            <person name="Sixt B.S."/>
            <person name="Toenshoff E.R."/>
            <person name="Koestlbacher S."/>
            <person name="Schulz F."/>
            <person name="Kostanjsek R."/>
            <person name="Collingro A."/>
            <person name="Hendrickx F."/>
            <person name="Horn M."/>
        </authorList>
    </citation>
    <scope>NUCLEOTIDE SEQUENCE [LARGE SCALE GENOMIC DNA]</scope>
    <source>
        <strain evidence="4 5">15C</strain>
    </source>
</reference>
<feature type="transmembrane region" description="Helical" evidence="1">
    <location>
        <begin position="190"/>
        <end position="213"/>
    </location>
</feature>
<dbReference type="InterPro" id="IPR003660">
    <property type="entry name" value="HAMP_dom"/>
</dbReference>
<evidence type="ECO:0000313" key="5">
    <source>
        <dbReference type="Proteomes" id="UP000822862"/>
    </source>
</evidence>
<evidence type="ECO:0000259" key="2">
    <source>
        <dbReference type="PROSITE" id="PS50125"/>
    </source>
</evidence>
<dbReference type="SUPFAM" id="SSF55073">
    <property type="entry name" value="Nucleotide cyclase"/>
    <property type="match status" value="1"/>
</dbReference>
<dbReference type="PANTHER" id="PTHR43081:SF1">
    <property type="entry name" value="ADENYLATE CYCLASE, TERMINAL-DIFFERENTIATION SPECIFIC"/>
    <property type="match status" value="1"/>
</dbReference>
<dbReference type="CDD" id="cd07302">
    <property type="entry name" value="CHD"/>
    <property type="match status" value="1"/>
</dbReference>
<dbReference type="EMBL" id="CP075585">
    <property type="protein sequence ID" value="QZA58839.1"/>
    <property type="molecule type" value="Genomic_DNA"/>
</dbReference>
<keyword evidence="1" id="KW-0812">Transmembrane</keyword>
<feature type="transmembrane region" description="Helical" evidence="1">
    <location>
        <begin position="7"/>
        <end position="28"/>
    </location>
</feature>
<dbReference type="SMART" id="SM00304">
    <property type="entry name" value="HAMP"/>
    <property type="match status" value="1"/>
</dbReference>
<dbReference type="PANTHER" id="PTHR43081">
    <property type="entry name" value="ADENYLATE CYCLASE, TERMINAL-DIFFERENTIATION SPECIFIC-RELATED"/>
    <property type="match status" value="1"/>
</dbReference>
<dbReference type="Gene3D" id="6.10.340.10">
    <property type="match status" value="1"/>
</dbReference>
<keyword evidence="1" id="KW-1133">Transmembrane helix</keyword>
<accession>A0ABX8YZL6</accession>
<protein>
    <submittedName>
        <fullName evidence="4">Adenylate and Guanylate cyclase catalytic domain</fullName>
    </submittedName>
</protein>
<dbReference type="InterPro" id="IPR029787">
    <property type="entry name" value="Nucleotide_cyclase"/>
</dbReference>
<keyword evidence="5" id="KW-1185">Reference proteome</keyword>
<dbReference type="PROSITE" id="PS51257">
    <property type="entry name" value="PROKAR_LIPOPROTEIN"/>
    <property type="match status" value="1"/>
</dbReference>
<organism evidence="4 5">
    <name type="scientific">Candidatus Rhabdochlamydia porcellionis</name>
    <dbReference type="NCBI Taxonomy" id="225148"/>
    <lineage>
        <taxon>Bacteria</taxon>
        <taxon>Pseudomonadati</taxon>
        <taxon>Chlamydiota</taxon>
        <taxon>Chlamydiia</taxon>
        <taxon>Parachlamydiales</taxon>
        <taxon>Candidatus Rhabdochlamydiaceae</taxon>
        <taxon>Candidatus Rhabdochlamydia</taxon>
    </lineage>
</organism>
<keyword evidence="1" id="KW-0472">Membrane</keyword>
<feature type="domain" description="Guanylate cyclase" evidence="2">
    <location>
        <begin position="300"/>
        <end position="429"/>
    </location>
</feature>
<dbReference type="Pfam" id="PF00211">
    <property type="entry name" value="Guanylate_cyc"/>
    <property type="match status" value="1"/>
</dbReference>
<dbReference type="RefSeq" id="WP_194844667.1">
    <property type="nucleotide sequence ID" value="NZ_CP075585.1"/>
</dbReference>
<gene>
    <name evidence="4" type="ORF">RHAB15C_0000718</name>
</gene>
<dbReference type="PROSITE" id="PS50125">
    <property type="entry name" value="GUANYLATE_CYCLASE_2"/>
    <property type="match status" value="1"/>
</dbReference>
<evidence type="ECO:0000259" key="3">
    <source>
        <dbReference type="PROSITE" id="PS50885"/>
    </source>
</evidence>
<evidence type="ECO:0000256" key="1">
    <source>
        <dbReference type="SAM" id="Phobius"/>
    </source>
</evidence>
<dbReference type="CDD" id="cd06225">
    <property type="entry name" value="HAMP"/>
    <property type="match status" value="1"/>
</dbReference>
<dbReference type="PROSITE" id="PS50885">
    <property type="entry name" value="HAMP"/>
    <property type="match status" value="1"/>
</dbReference>
<evidence type="ECO:0000313" key="4">
    <source>
        <dbReference type="EMBL" id="QZA58839.1"/>
    </source>
</evidence>
<name>A0ABX8YZL6_9BACT</name>
<sequence length="478" mass="53994">MNYRTKLYFAFVITSIACLIFGFGILLIELEYSAFSREQNKALTVATTTAALLDVNQVKALIANPTQNNPAYDHFRLQLKAVRDANRGDIVYIKYLYLITANPKDPHSAFFLADAEEDPAFQAIIKQPFHTEHKSSLFHFSKHHVKTTIRENEGNWIIAFAPIVDKEGNYIASIGANIPTELLFKDLMRFIPYICISFILAVVLALVIASFFAKRVTLALDNLIGCVKQIEKGNLACRTCLKTHDEFEELSDAINRMTKGLQERERLKMNFSRYVSDHVLQKILSSNKLTKLEGERRKITVLFSDIRQFTHLSESLPPEQVVALLNEYFKIMLDIIFEHKGTLDKFIGDGLMVEFGAPLDDEFQEKNAVTAAIAMQKALEKLNTTWKQPTIQIGIGIHTGFAVVGNVGSEKRMDYTAIGDTVNIASRLEQMTKSTKRSILISENTYQTVKEEFPAESLGPITLPGRQEPIRVYAIEKS</sequence>
<dbReference type="InterPro" id="IPR050697">
    <property type="entry name" value="Adenylyl/Guanylyl_Cyclase_3/4"/>
</dbReference>